<organism evidence="1 2">
    <name type="scientific">Drouetiella hepatica Uher 2000/2452</name>
    <dbReference type="NCBI Taxonomy" id="904376"/>
    <lineage>
        <taxon>Bacteria</taxon>
        <taxon>Bacillati</taxon>
        <taxon>Cyanobacteriota</taxon>
        <taxon>Cyanophyceae</taxon>
        <taxon>Oculatellales</taxon>
        <taxon>Oculatellaceae</taxon>
        <taxon>Drouetiella</taxon>
    </lineage>
</organism>
<proteinExistence type="predicted"/>
<evidence type="ECO:0000313" key="2">
    <source>
        <dbReference type="Proteomes" id="UP000757435"/>
    </source>
</evidence>
<sequence>MLQDFIAALTQTDEAIAHTPAKVRIILLGTPEDTSSVIYDLYQRGFAEVTSWSPPQPIPDSREVIRLLIRRFGRSVGSHQG</sequence>
<name>A0A951QAM2_9CYAN</name>
<comment type="caution">
    <text evidence="1">The sequence shown here is derived from an EMBL/GenBank/DDBJ whole genome shotgun (WGS) entry which is preliminary data.</text>
</comment>
<evidence type="ECO:0000313" key="1">
    <source>
        <dbReference type="EMBL" id="MBW4658290.1"/>
    </source>
</evidence>
<gene>
    <name evidence="1" type="ORF">KME15_06420</name>
</gene>
<protein>
    <submittedName>
        <fullName evidence="1">Uncharacterized protein</fullName>
    </submittedName>
</protein>
<dbReference type="Proteomes" id="UP000757435">
    <property type="component" value="Unassembled WGS sequence"/>
</dbReference>
<accession>A0A951QAM2</accession>
<reference evidence="1" key="2">
    <citation type="journal article" date="2022" name="Microbiol. Resour. Announc.">
        <title>Metagenome Sequencing to Explore Phylogenomics of Terrestrial Cyanobacteria.</title>
        <authorList>
            <person name="Ward R.D."/>
            <person name="Stajich J.E."/>
            <person name="Johansen J.R."/>
            <person name="Huntemann M."/>
            <person name="Clum A."/>
            <person name="Foster B."/>
            <person name="Foster B."/>
            <person name="Roux S."/>
            <person name="Palaniappan K."/>
            <person name="Varghese N."/>
            <person name="Mukherjee S."/>
            <person name="Reddy T.B.K."/>
            <person name="Daum C."/>
            <person name="Copeland A."/>
            <person name="Chen I.A."/>
            <person name="Ivanova N.N."/>
            <person name="Kyrpides N.C."/>
            <person name="Shapiro N."/>
            <person name="Eloe-Fadrosh E.A."/>
            <person name="Pietrasiak N."/>
        </authorList>
    </citation>
    <scope>NUCLEOTIDE SEQUENCE</scope>
    <source>
        <strain evidence="1">UHER 2000/2452</strain>
    </source>
</reference>
<dbReference type="EMBL" id="JAHHHD010000004">
    <property type="protein sequence ID" value="MBW4658290.1"/>
    <property type="molecule type" value="Genomic_DNA"/>
</dbReference>
<reference evidence="1" key="1">
    <citation type="submission" date="2021-05" db="EMBL/GenBank/DDBJ databases">
        <authorList>
            <person name="Pietrasiak N."/>
            <person name="Ward R."/>
            <person name="Stajich J.E."/>
            <person name="Kurbessoian T."/>
        </authorList>
    </citation>
    <scope>NUCLEOTIDE SEQUENCE</scope>
    <source>
        <strain evidence="1">UHER 2000/2452</strain>
    </source>
</reference>
<dbReference type="AlphaFoldDB" id="A0A951QAM2"/>